<gene>
    <name evidence="1" type="ORF">A3C59_00285</name>
</gene>
<dbReference type="EMBL" id="MFCV01000032">
    <property type="protein sequence ID" value="OGE32149.1"/>
    <property type="molecule type" value="Genomic_DNA"/>
</dbReference>
<evidence type="ECO:0000313" key="2">
    <source>
        <dbReference type="Proteomes" id="UP000176902"/>
    </source>
</evidence>
<dbReference type="Proteomes" id="UP000176902">
    <property type="component" value="Unassembled WGS sequence"/>
</dbReference>
<protein>
    <submittedName>
        <fullName evidence="1">Uncharacterized protein</fullName>
    </submittedName>
</protein>
<dbReference type="AlphaFoldDB" id="A0A1F5JU33"/>
<reference evidence="1 2" key="1">
    <citation type="journal article" date="2016" name="Nat. Commun.">
        <title>Thousands of microbial genomes shed light on interconnected biogeochemical processes in an aquifer system.</title>
        <authorList>
            <person name="Anantharaman K."/>
            <person name="Brown C.T."/>
            <person name="Hug L.A."/>
            <person name="Sharon I."/>
            <person name="Castelle C.J."/>
            <person name="Probst A.J."/>
            <person name="Thomas B.C."/>
            <person name="Singh A."/>
            <person name="Wilkins M.J."/>
            <person name="Karaoz U."/>
            <person name="Brodie E.L."/>
            <person name="Williams K.H."/>
            <person name="Hubbard S.S."/>
            <person name="Banfield J.F."/>
        </authorList>
    </citation>
    <scope>NUCLEOTIDE SEQUENCE [LARGE SCALE GENOMIC DNA]</scope>
</reference>
<evidence type="ECO:0000313" key="1">
    <source>
        <dbReference type="EMBL" id="OGE32149.1"/>
    </source>
</evidence>
<accession>A0A1F5JU33</accession>
<sequence>MKDKLEESGSNIRVGSNYWCLAGCGRINLICWPNGPIYKLVDRHPIDDVIALITDGTPIEGIITSTGAEWDYILRMLGKK</sequence>
<proteinExistence type="predicted"/>
<comment type="caution">
    <text evidence="1">The sequence shown here is derived from an EMBL/GenBank/DDBJ whole genome shotgun (WGS) entry which is preliminary data.</text>
</comment>
<organism evidence="1 2">
    <name type="scientific">Candidatus Daviesbacteria bacterium RIFCSPHIGHO2_02_FULL_36_13</name>
    <dbReference type="NCBI Taxonomy" id="1797768"/>
    <lineage>
        <taxon>Bacteria</taxon>
        <taxon>Candidatus Daviesiibacteriota</taxon>
    </lineage>
</organism>
<name>A0A1F5JU33_9BACT</name>